<reference evidence="4" key="6">
    <citation type="submission" date="2020-04" db="EMBL/GenBank/DDBJ databases">
        <authorList>
            <consortium name="NCBI Pathogen Detection Project"/>
        </authorList>
    </citation>
    <scope>NUCLEOTIDE SEQUENCE</scope>
    <source>
        <strain evidence="4">TW14994</strain>
    </source>
</reference>
<reference evidence="1 11" key="4">
    <citation type="submission" date="2019-03" db="EMBL/GenBank/DDBJ databases">
        <authorList>
            <consortium name="GenomeTrakr network: Whole genome sequencing for foodborne pathogen traceback"/>
        </authorList>
    </citation>
    <scope>NUCLEOTIDE SEQUENCE [LARGE SCALE GENOMIC DNA]</scope>
    <source>
        <strain evidence="1 11">PSU-1190</strain>
    </source>
</reference>
<dbReference type="OMA" id="KCAYERL"/>
<evidence type="ECO:0000313" key="11">
    <source>
        <dbReference type="Proteomes" id="UP000591371"/>
    </source>
</evidence>
<reference evidence="5 8" key="3">
    <citation type="submission" date="2018-10" db="EMBL/GenBank/DDBJ databases">
        <authorList>
            <consortium name="NARMS: The National Antimicrobial Resistance Monitoring System"/>
        </authorList>
    </citation>
    <scope>NUCLEOTIDE SEQUENCE [LARGE SCALE GENOMIC DNA]</scope>
    <source>
        <strain evidence="5 8">CVM N17EC0276</strain>
        <strain evidence="2 10">FSIS11705178</strain>
    </source>
</reference>
<reference evidence="3 9" key="5">
    <citation type="submission" date="2020-02" db="EMBL/GenBank/DDBJ databases">
        <authorList>
            <consortium name="PulseNet: The National Subtyping Network for Foodborne Disease Surveillance"/>
            <person name="Tarr C.L."/>
            <person name="Trees E."/>
            <person name="Katz L.S."/>
            <person name="Carleton-Romer H.A."/>
            <person name="Stroika S."/>
            <person name="Kucerova Z."/>
            <person name="Roache K.F."/>
            <person name="Sabol A.L."/>
            <person name="Besser J."/>
            <person name="Gerner-Smidt P."/>
        </authorList>
    </citation>
    <scope>NUCLEOTIDE SEQUENCE [LARGE SCALE GENOMIC DNA]</scope>
    <source>
        <strain evidence="3 9">2014C-3796</strain>
    </source>
</reference>
<dbReference type="Proteomes" id="UP000591371">
    <property type="component" value="Unassembled WGS sequence"/>
</dbReference>
<gene>
    <name evidence="3" type="ORF">BG944_004596</name>
    <name evidence="2" type="ORF">CTR35_005327</name>
    <name evidence="1" type="ORF">D3G36_25325</name>
    <name evidence="5" type="ORF">D9E49_26640</name>
    <name evidence="4" type="ORF">HKA49_003513</name>
    <name evidence="6" type="ORF">NCTC8603_01116</name>
</gene>
<reference evidence="6 7" key="2">
    <citation type="submission" date="2018-06" db="EMBL/GenBank/DDBJ databases">
        <authorList>
            <consortium name="Pathogen Informatics"/>
            <person name="Doyle S."/>
        </authorList>
    </citation>
    <scope>NUCLEOTIDE SEQUENCE [LARGE SCALE GENOMIC DNA]</scope>
    <source>
        <strain evidence="6 7">NCTC8603</strain>
    </source>
</reference>
<dbReference type="Proteomes" id="UP000842385">
    <property type="component" value="Unassembled WGS sequence"/>
</dbReference>
<dbReference type="Proteomes" id="UP000538406">
    <property type="component" value="Unassembled WGS sequence"/>
</dbReference>
<dbReference type="EMBL" id="ROAL01000051">
    <property type="protein sequence ID" value="MIB63896.1"/>
    <property type="molecule type" value="Genomic_DNA"/>
</dbReference>
<proteinExistence type="predicted"/>
<evidence type="ECO:0000313" key="8">
    <source>
        <dbReference type="Proteomes" id="UP000271175"/>
    </source>
</evidence>
<evidence type="ECO:0000313" key="10">
    <source>
        <dbReference type="Proteomes" id="UP000538406"/>
    </source>
</evidence>
<name>A0A0F3S8T5_ECOLX</name>
<dbReference type="Proteomes" id="UP000271175">
    <property type="component" value="Unassembled WGS sequence"/>
</dbReference>
<evidence type="ECO:0000313" key="6">
    <source>
        <dbReference type="EMBL" id="STK73261.1"/>
    </source>
</evidence>
<sequence>MKLILATRNYYLEYGLRLLLKGCRVILAQEFFMPENRRVILDSKESWLIICDSQLGHLMRSMFQGRRFIQLDLEALKGGHDIHNAVRNRLWTWNKKARALTMSEMVVMFGYIYRQLRPSHLASEMRVNIKTVNTFLYSGLAKNGLKRSSVRLLAISENKRIGHYSGAGQGNHAGGDTGCG</sequence>
<protein>
    <submittedName>
        <fullName evidence="5">Uncharacterized protein</fullName>
    </submittedName>
</protein>
<accession>A0A0F3S8T5</accession>
<dbReference type="EMBL" id="AASATZ010000075">
    <property type="protein sequence ID" value="EFA4421098.1"/>
    <property type="molecule type" value="Genomic_DNA"/>
</dbReference>
<evidence type="ECO:0000313" key="2">
    <source>
        <dbReference type="EMBL" id="EFC3527994.1"/>
    </source>
</evidence>
<evidence type="ECO:0000313" key="9">
    <source>
        <dbReference type="Proteomes" id="UP000521994"/>
    </source>
</evidence>
<comment type="caution">
    <text evidence="5">The sequence shown here is derived from an EMBL/GenBank/DDBJ whole genome shotgun (WGS) entry which is preliminary data.</text>
</comment>
<evidence type="ECO:0000313" key="1">
    <source>
        <dbReference type="EMBL" id="EFA4421098.1"/>
    </source>
</evidence>
<dbReference type="EMBL" id="DABFUC010000018">
    <property type="protein sequence ID" value="HAI8959292.1"/>
    <property type="molecule type" value="Genomic_DNA"/>
</dbReference>
<reference evidence="4 12" key="1">
    <citation type="journal article" date="2018" name="Genome Biol.">
        <title>SKESA: strategic k-mer extension for scrupulous assemblies.</title>
        <authorList>
            <person name="Souvorov A."/>
            <person name="Agarwala R."/>
            <person name="Lipman D.J."/>
        </authorList>
    </citation>
    <scope>NUCLEOTIDE SEQUENCE [LARGE SCALE GENOMIC DNA]</scope>
    <source>
        <strain evidence="4 12">TW14994</strain>
    </source>
</reference>
<dbReference type="Proteomes" id="UP000255153">
    <property type="component" value="Unassembled WGS sequence"/>
</dbReference>
<dbReference type="EMBL" id="AASXRC010000036">
    <property type="protein sequence ID" value="EFI0215336.1"/>
    <property type="molecule type" value="Genomic_DNA"/>
</dbReference>
<evidence type="ECO:0000313" key="7">
    <source>
        <dbReference type="Proteomes" id="UP000255153"/>
    </source>
</evidence>
<evidence type="ECO:0000313" key="3">
    <source>
        <dbReference type="EMBL" id="EFI0215336.1"/>
    </source>
</evidence>
<organism evidence="5 8">
    <name type="scientific">Escherichia coli</name>
    <dbReference type="NCBI Taxonomy" id="562"/>
    <lineage>
        <taxon>Bacteria</taxon>
        <taxon>Pseudomonadati</taxon>
        <taxon>Pseudomonadota</taxon>
        <taxon>Gammaproteobacteria</taxon>
        <taxon>Enterobacterales</taxon>
        <taxon>Enterobacteriaceae</taxon>
        <taxon>Escherichia</taxon>
    </lineage>
</organism>
<dbReference type="Proteomes" id="UP000521994">
    <property type="component" value="Unassembled WGS sequence"/>
</dbReference>
<evidence type="ECO:0000313" key="4">
    <source>
        <dbReference type="EMBL" id="HAI8959292.1"/>
    </source>
</evidence>
<dbReference type="EMBL" id="UGEE01000003">
    <property type="protein sequence ID" value="STK73261.1"/>
    <property type="molecule type" value="Genomic_DNA"/>
</dbReference>
<dbReference type="AlphaFoldDB" id="A0A0F3S8T5"/>
<evidence type="ECO:0000313" key="12">
    <source>
        <dbReference type="Proteomes" id="UP000842385"/>
    </source>
</evidence>
<evidence type="ECO:0000313" key="5">
    <source>
        <dbReference type="EMBL" id="MIB63896.1"/>
    </source>
</evidence>
<dbReference type="EMBL" id="AASHPR010000185">
    <property type="protein sequence ID" value="EFC3527994.1"/>
    <property type="molecule type" value="Genomic_DNA"/>
</dbReference>